<protein>
    <submittedName>
        <fullName evidence="2">Uncharacterized protein</fullName>
    </submittedName>
</protein>
<feature type="region of interest" description="Disordered" evidence="1">
    <location>
        <begin position="21"/>
        <end position="69"/>
    </location>
</feature>
<dbReference type="Proteomes" id="UP001604277">
    <property type="component" value="Unassembled WGS sequence"/>
</dbReference>
<reference evidence="3" key="1">
    <citation type="submission" date="2024-07" db="EMBL/GenBank/DDBJ databases">
        <title>Two chromosome-level genome assemblies of Korean endemic species Abeliophyllum distichum and Forsythia ovata (Oleaceae).</title>
        <authorList>
            <person name="Jang H."/>
        </authorList>
    </citation>
    <scope>NUCLEOTIDE SEQUENCE [LARGE SCALE GENOMIC DNA]</scope>
</reference>
<gene>
    <name evidence="2" type="ORF">Fot_28719</name>
</gene>
<evidence type="ECO:0000256" key="1">
    <source>
        <dbReference type="SAM" id="MobiDB-lite"/>
    </source>
</evidence>
<feature type="region of interest" description="Disordered" evidence="1">
    <location>
        <begin position="122"/>
        <end position="149"/>
    </location>
</feature>
<evidence type="ECO:0000313" key="3">
    <source>
        <dbReference type="Proteomes" id="UP001604277"/>
    </source>
</evidence>
<evidence type="ECO:0000313" key="2">
    <source>
        <dbReference type="EMBL" id="KAL2514748.1"/>
    </source>
</evidence>
<feature type="compositionally biased region" description="Basic and acidic residues" evidence="1">
    <location>
        <begin position="137"/>
        <end position="149"/>
    </location>
</feature>
<comment type="caution">
    <text evidence="2">The sequence shown here is derived from an EMBL/GenBank/DDBJ whole genome shotgun (WGS) entry which is preliminary data.</text>
</comment>
<proteinExistence type="predicted"/>
<accession>A0ABD1TQ93</accession>
<keyword evidence="3" id="KW-1185">Reference proteome</keyword>
<dbReference type="AlphaFoldDB" id="A0ABD1TQ93"/>
<organism evidence="2 3">
    <name type="scientific">Forsythia ovata</name>
    <dbReference type="NCBI Taxonomy" id="205694"/>
    <lineage>
        <taxon>Eukaryota</taxon>
        <taxon>Viridiplantae</taxon>
        <taxon>Streptophyta</taxon>
        <taxon>Embryophyta</taxon>
        <taxon>Tracheophyta</taxon>
        <taxon>Spermatophyta</taxon>
        <taxon>Magnoliopsida</taxon>
        <taxon>eudicotyledons</taxon>
        <taxon>Gunneridae</taxon>
        <taxon>Pentapetalae</taxon>
        <taxon>asterids</taxon>
        <taxon>lamiids</taxon>
        <taxon>Lamiales</taxon>
        <taxon>Oleaceae</taxon>
        <taxon>Forsythieae</taxon>
        <taxon>Forsythia</taxon>
    </lineage>
</organism>
<dbReference type="EMBL" id="JBFOLJ010000008">
    <property type="protein sequence ID" value="KAL2514748.1"/>
    <property type="molecule type" value="Genomic_DNA"/>
</dbReference>
<sequence length="149" mass="16811">MSNLAEQVHMLVEENRTRVAMAGGQANDEERIGSEAKAPVASHSHPYSEPRNSRHYQPVDSLKERDCRPARSASVFDRLGDEAESHQRKAPFHKGRMVAVPEEENQTRMDDSLDPRFIESSSEATTVEDLESFSVSEDDHSKQLRYDVG</sequence>
<name>A0ABD1TQ93_9LAMI</name>